<dbReference type="PANTHER" id="PTHR23519">
    <property type="entry name" value="AUTOPHAGY-RELATED PROTEIN 22"/>
    <property type="match status" value="1"/>
</dbReference>
<feature type="transmembrane region" description="Helical" evidence="6">
    <location>
        <begin position="61"/>
        <end position="80"/>
    </location>
</feature>
<evidence type="ECO:0000256" key="2">
    <source>
        <dbReference type="ARBA" id="ARBA00022448"/>
    </source>
</evidence>
<organism evidence="7 8">
    <name type="scientific">Shiella aurantiaca</name>
    <dbReference type="NCBI Taxonomy" id="3058365"/>
    <lineage>
        <taxon>Bacteria</taxon>
        <taxon>Pseudomonadati</taxon>
        <taxon>Bacteroidota</taxon>
        <taxon>Cytophagia</taxon>
        <taxon>Cytophagales</taxon>
        <taxon>Shiellaceae</taxon>
        <taxon>Shiella</taxon>
    </lineage>
</organism>
<dbReference type="PANTHER" id="PTHR23519:SF1">
    <property type="entry name" value="AUTOPHAGY-RELATED PROTEIN 22"/>
    <property type="match status" value="1"/>
</dbReference>
<feature type="transmembrane region" description="Helical" evidence="6">
    <location>
        <begin position="407"/>
        <end position="427"/>
    </location>
</feature>
<feature type="transmembrane region" description="Helical" evidence="6">
    <location>
        <begin position="92"/>
        <end position="112"/>
    </location>
</feature>
<evidence type="ECO:0000313" key="7">
    <source>
        <dbReference type="EMBL" id="MDN4164380.1"/>
    </source>
</evidence>
<sequence length="437" mass="48590">MSSIINNNKIINAWCMYDWANSVYNLVITATIFPVYFNSVTSGGGSDVVSFFGIEIVNTVLYSWSLSFSFLLIAIVSPLLSGIADYSGKKKMFMKAFMYIGSGACIGLYFFDGSNVEWGIICAILASVGYSGSLVFYNAFIPVIATPDRYDMLSARGFALGYLGSIFLLVLNLALITVPDFFGFATKGDATRFGFLLVGLWWIGFSQISFYFLPNNVFNRKPDTHWLRKGYQEINKVFASLKGLPVLRKYLVAFFFYSAGVQTVMYLAATFGDKVLKMPGDKLILTVLIIQLVGIAGSYAFAYLSKLKGNRYSLLVMVFIWIFVCLAAYLVTTEFQFYALAFVVGLVMGGIQALSRSTYSKLIPADTMDHTSYFSFYDVTYNISIVFGTFSYGFIEQITGDMRNSTLGLMLFFIVGIGFLLLVNIPFDDRVKGEEAG</sequence>
<comment type="caution">
    <text evidence="7">The sequence shown here is derived from an EMBL/GenBank/DDBJ whole genome shotgun (WGS) entry which is preliminary data.</text>
</comment>
<feature type="transmembrane region" description="Helical" evidence="6">
    <location>
        <begin position="312"/>
        <end position="331"/>
    </location>
</feature>
<feature type="transmembrane region" description="Helical" evidence="6">
    <location>
        <begin position="250"/>
        <end position="271"/>
    </location>
</feature>
<feature type="transmembrane region" description="Helical" evidence="6">
    <location>
        <begin position="337"/>
        <end position="355"/>
    </location>
</feature>
<feature type="transmembrane region" description="Helical" evidence="6">
    <location>
        <begin position="21"/>
        <end position="41"/>
    </location>
</feature>
<dbReference type="Pfam" id="PF11700">
    <property type="entry name" value="ATG22"/>
    <property type="match status" value="1"/>
</dbReference>
<evidence type="ECO:0000256" key="1">
    <source>
        <dbReference type="ARBA" id="ARBA00004127"/>
    </source>
</evidence>
<evidence type="ECO:0000313" key="8">
    <source>
        <dbReference type="Proteomes" id="UP001168552"/>
    </source>
</evidence>
<dbReference type="Gene3D" id="1.20.1250.20">
    <property type="entry name" value="MFS general substrate transporter like domains"/>
    <property type="match status" value="1"/>
</dbReference>
<reference evidence="7" key="1">
    <citation type="submission" date="2023-06" db="EMBL/GenBank/DDBJ databases">
        <title>Cytophagales bacterium Strain LB-30, isolated from soil.</title>
        <authorList>
            <person name="Liu B."/>
        </authorList>
    </citation>
    <scope>NUCLEOTIDE SEQUENCE</scope>
    <source>
        <strain evidence="7">LB-30</strain>
    </source>
</reference>
<keyword evidence="8" id="KW-1185">Reference proteome</keyword>
<name>A0ABT8F1S1_9BACT</name>
<keyword evidence="3 6" id="KW-0812">Transmembrane</keyword>
<dbReference type="SUPFAM" id="SSF103473">
    <property type="entry name" value="MFS general substrate transporter"/>
    <property type="match status" value="1"/>
</dbReference>
<dbReference type="InterPro" id="IPR024671">
    <property type="entry name" value="Atg22-like"/>
</dbReference>
<dbReference type="InterPro" id="IPR050495">
    <property type="entry name" value="ATG22/LtaA_families"/>
</dbReference>
<evidence type="ECO:0000256" key="5">
    <source>
        <dbReference type="ARBA" id="ARBA00023136"/>
    </source>
</evidence>
<feature type="transmembrane region" description="Helical" evidence="6">
    <location>
        <begin position="283"/>
        <end position="305"/>
    </location>
</feature>
<feature type="transmembrane region" description="Helical" evidence="6">
    <location>
        <begin position="376"/>
        <end position="395"/>
    </location>
</feature>
<evidence type="ECO:0000256" key="4">
    <source>
        <dbReference type="ARBA" id="ARBA00022989"/>
    </source>
</evidence>
<dbReference type="Proteomes" id="UP001168552">
    <property type="component" value="Unassembled WGS sequence"/>
</dbReference>
<dbReference type="EMBL" id="JAUHJS010000001">
    <property type="protein sequence ID" value="MDN4164380.1"/>
    <property type="molecule type" value="Genomic_DNA"/>
</dbReference>
<proteinExistence type="predicted"/>
<evidence type="ECO:0000256" key="3">
    <source>
        <dbReference type="ARBA" id="ARBA00022692"/>
    </source>
</evidence>
<dbReference type="InterPro" id="IPR036259">
    <property type="entry name" value="MFS_trans_sf"/>
</dbReference>
<dbReference type="RefSeq" id="WP_320002906.1">
    <property type="nucleotide sequence ID" value="NZ_JAUHJS010000001.1"/>
</dbReference>
<protein>
    <submittedName>
        <fullName evidence="7">MFS transporter</fullName>
    </submittedName>
</protein>
<feature type="transmembrane region" description="Helical" evidence="6">
    <location>
        <begin position="118"/>
        <end position="145"/>
    </location>
</feature>
<gene>
    <name evidence="7" type="ORF">QWY31_02645</name>
</gene>
<keyword evidence="2" id="KW-0813">Transport</keyword>
<evidence type="ECO:0000256" key="6">
    <source>
        <dbReference type="SAM" id="Phobius"/>
    </source>
</evidence>
<comment type="subcellular location">
    <subcellularLocation>
        <location evidence="1">Endomembrane system</location>
        <topology evidence="1">Multi-pass membrane protein</topology>
    </subcellularLocation>
</comment>
<keyword evidence="4 6" id="KW-1133">Transmembrane helix</keyword>
<accession>A0ABT8F1S1</accession>
<feature type="transmembrane region" description="Helical" evidence="6">
    <location>
        <begin position="190"/>
        <end position="213"/>
    </location>
</feature>
<keyword evidence="5 6" id="KW-0472">Membrane</keyword>
<feature type="transmembrane region" description="Helical" evidence="6">
    <location>
        <begin position="157"/>
        <end position="178"/>
    </location>
</feature>